<protein>
    <submittedName>
        <fullName evidence="1">Uncharacterized protein</fullName>
    </submittedName>
</protein>
<reference evidence="1" key="1">
    <citation type="submission" date="2014-11" db="EMBL/GenBank/DDBJ databases">
        <authorList>
            <person name="Amaro Gonzalez C."/>
        </authorList>
    </citation>
    <scope>NUCLEOTIDE SEQUENCE</scope>
</reference>
<accession>A0A0E9TYZ9</accession>
<reference evidence="1" key="2">
    <citation type="journal article" date="2015" name="Fish Shellfish Immunol.">
        <title>Early steps in the European eel (Anguilla anguilla)-Vibrio vulnificus interaction in the gills: Role of the RtxA13 toxin.</title>
        <authorList>
            <person name="Callol A."/>
            <person name="Pajuelo D."/>
            <person name="Ebbesson L."/>
            <person name="Teles M."/>
            <person name="MacKenzie S."/>
            <person name="Amaro C."/>
        </authorList>
    </citation>
    <scope>NUCLEOTIDE SEQUENCE</scope>
</reference>
<organism evidence="1">
    <name type="scientific">Anguilla anguilla</name>
    <name type="common">European freshwater eel</name>
    <name type="synonym">Muraena anguilla</name>
    <dbReference type="NCBI Taxonomy" id="7936"/>
    <lineage>
        <taxon>Eukaryota</taxon>
        <taxon>Metazoa</taxon>
        <taxon>Chordata</taxon>
        <taxon>Craniata</taxon>
        <taxon>Vertebrata</taxon>
        <taxon>Euteleostomi</taxon>
        <taxon>Actinopterygii</taxon>
        <taxon>Neopterygii</taxon>
        <taxon>Teleostei</taxon>
        <taxon>Anguilliformes</taxon>
        <taxon>Anguillidae</taxon>
        <taxon>Anguilla</taxon>
    </lineage>
</organism>
<sequence length="31" mass="3251">MAVHTDSIGFNSGLFSGEHLLQVLSLPIVPA</sequence>
<evidence type="ECO:0000313" key="1">
    <source>
        <dbReference type="EMBL" id="JAH58185.1"/>
    </source>
</evidence>
<dbReference type="AlphaFoldDB" id="A0A0E9TYZ9"/>
<dbReference type="EMBL" id="GBXM01050392">
    <property type="protein sequence ID" value="JAH58185.1"/>
    <property type="molecule type" value="Transcribed_RNA"/>
</dbReference>
<name>A0A0E9TYZ9_ANGAN</name>
<proteinExistence type="predicted"/>